<gene>
    <name evidence="1" type="ORF">Glove_41g155</name>
</gene>
<organism evidence="1 2">
    <name type="scientific">Diversispora epigaea</name>
    <dbReference type="NCBI Taxonomy" id="1348612"/>
    <lineage>
        <taxon>Eukaryota</taxon>
        <taxon>Fungi</taxon>
        <taxon>Fungi incertae sedis</taxon>
        <taxon>Mucoromycota</taxon>
        <taxon>Glomeromycotina</taxon>
        <taxon>Glomeromycetes</taxon>
        <taxon>Diversisporales</taxon>
        <taxon>Diversisporaceae</taxon>
        <taxon>Diversispora</taxon>
    </lineage>
</organism>
<sequence length="195" mass="23490">MKKKLLYNPAELDKEVKRKLNNINWLITNKLEGNEFFRILDILKTHYYFDRIPVTYYRSKPKLPRNPCDLDRLIVYKEKFPITDNGRKSLSINYKEIREECANYLSWKYTVINNFTYSDLIEKLRKKYIFSGLPAAYFYQTSELPSNVVSITMPNHIKLPIRDKKNIRTLIKYLKPHQEIFYVGDYCNNFVFKGY</sequence>
<protein>
    <submittedName>
        <fullName evidence="1">Uncharacterized protein</fullName>
    </submittedName>
</protein>
<reference evidence="1 2" key="1">
    <citation type="submission" date="2018-08" db="EMBL/GenBank/DDBJ databases">
        <title>Genome and evolution of the arbuscular mycorrhizal fungus Diversispora epigaea (formerly Glomus versiforme) and its bacterial endosymbionts.</title>
        <authorList>
            <person name="Sun X."/>
            <person name="Fei Z."/>
            <person name="Harrison M."/>
        </authorList>
    </citation>
    <scope>NUCLEOTIDE SEQUENCE [LARGE SCALE GENOMIC DNA]</scope>
    <source>
        <strain evidence="1 2">IT104</strain>
    </source>
</reference>
<dbReference type="Proteomes" id="UP000266861">
    <property type="component" value="Unassembled WGS sequence"/>
</dbReference>
<evidence type="ECO:0000313" key="1">
    <source>
        <dbReference type="EMBL" id="RHZ87061.1"/>
    </source>
</evidence>
<dbReference type="STRING" id="1348612.A0A397JGA7"/>
<name>A0A397JGA7_9GLOM</name>
<comment type="caution">
    <text evidence="1">The sequence shown here is derived from an EMBL/GenBank/DDBJ whole genome shotgun (WGS) entry which is preliminary data.</text>
</comment>
<dbReference type="OrthoDB" id="2448732at2759"/>
<keyword evidence="2" id="KW-1185">Reference proteome</keyword>
<evidence type="ECO:0000313" key="2">
    <source>
        <dbReference type="Proteomes" id="UP000266861"/>
    </source>
</evidence>
<proteinExistence type="predicted"/>
<dbReference type="EMBL" id="PQFF01000039">
    <property type="protein sequence ID" value="RHZ87061.1"/>
    <property type="molecule type" value="Genomic_DNA"/>
</dbReference>
<dbReference type="AlphaFoldDB" id="A0A397JGA7"/>
<accession>A0A397JGA7</accession>